<dbReference type="PANTHER" id="PTHR23021">
    <property type="entry name" value="SERPENTINE RECEPTOR, CLASS T"/>
    <property type="match status" value="1"/>
</dbReference>
<feature type="transmembrane region" description="Helical" evidence="1">
    <location>
        <begin position="55"/>
        <end position="77"/>
    </location>
</feature>
<keyword evidence="1" id="KW-0472">Membrane</keyword>
<reference evidence="2" key="1">
    <citation type="submission" date="2023-10" db="EMBL/GenBank/DDBJ databases">
        <title>Genome assembly of Pristionchus species.</title>
        <authorList>
            <person name="Yoshida K."/>
            <person name="Sommer R.J."/>
        </authorList>
    </citation>
    <scope>NUCLEOTIDE SEQUENCE</scope>
    <source>
        <strain evidence="2">RS0144</strain>
    </source>
</reference>
<feature type="transmembrane region" description="Helical" evidence="1">
    <location>
        <begin position="20"/>
        <end position="43"/>
    </location>
</feature>
<feature type="non-terminal residue" evidence="2">
    <location>
        <position position="1"/>
    </location>
</feature>
<comment type="caution">
    <text evidence="2">The sequence shown here is derived from an EMBL/GenBank/DDBJ whole genome shotgun (WGS) entry which is preliminary data.</text>
</comment>
<keyword evidence="3" id="KW-1185">Reference proteome</keyword>
<dbReference type="Proteomes" id="UP001432027">
    <property type="component" value="Unassembled WGS sequence"/>
</dbReference>
<organism evidence="2 3">
    <name type="scientific">Pristionchus entomophagus</name>
    <dbReference type="NCBI Taxonomy" id="358040"/>
    <lineage>
        <taxon>Eukaryota</taxon>
        <taxon>Metazoa</taxon>
        <taxon>Ecdysozoa</taxon>
        <taxon>Nematoda</taxon>
        <taxon>Chromadorea</taxon>
        <taxon>Rhabditida</taxon>
        <taxon>Rhabditina</taxon>
        <taxon>Diplogasteromorpha</taxon>
        <taxon>Diplogasteroidea</taxon>
        <taxon>Neodiplogasteridae</taxon>
        <taxon>Pristionchus</taxon>
    </lineage>
</organism>
<feature type="non-terminal residue" evidence="2">
    <location>
        <position position="285"/>
    </location>
</feature>
<feature type="transmembrane region" description="Helical" evidence="1">
    <location>
        <begin position="89"/>
        <end position="112"/>
    </location>
</feature>
<dbReference type="InterPro" id="IPR019425">
    <property type="entry name" value="7TM_GPCR_serpentine_rcpt_Srt"/>
</dbReference>
<protein>
    <recommendedName>
        <fullName evidence="4">G protein-coupled receptor</fullName>
    </recommendedName>
</protein>
<evidence type="ECO:0008006" key="4">
    <source>
        <dbReference type="Google" id="ProtNLM"/>
    </source>
</evidence>
<feature type="transmembrane region" description="Helical" evidence="1">
    <location>
        <begin position="259"/>
        <end position="280"/>
    </location>
</feature>
<dbReference type="SUPFAM" id="SSF81321">
    <property type="entry name" value="Family A G protein-coupled receptor-like"/>
    <property type="match status" value="1"/>
</dbReference>
<dbReference type="AlphaFoldDB" id="A0AAV5TJM6"/>
<dbReference type="Pfam" id="PF10321">
    <property type="entry name" value="7TM_GPCR_Srt"/>
    <property type="match status" value="1"/>
</dbReference>
<dbReference type="EMBL" id="BTSX01000004">
    <property type="protein sequence ID" value="GMS94463.1"/>
    <property type="molecule type" value="Genomic_DNA"/>
</dbReference>
<evidence type="ECO:0000313" key="3">
    <source>
        <dbReference type="Proteomes" id="UP001432027"/>
    </source>
</evidence>
<sequence length="285" mass="32540">NFSALGDINWYSKGQRRPQLGMLCLIFGAVAIPLYFSCALAMFSMRNLSAYKIMLCLAFVDILELCFASIGFGIMSIKGEVYCTHPKLQLLYSLGLECCFFCSTMSCALLALNRFGEMLFIRSIVWLFKVFLMFAISFKIQFRVQERVLFTPPMLFNSKHHMLFFDPMIYEGKFQYDSYIHFGCVVTLPIISLLLYLLMLFGLLCKYGSISKMQNSNSLSRATYQIFVQSGVIILIHLTSMLTFQILQFIPANAIDTMLYVAHVGWMLVHGTPSLIYLAVNDTIR</sequence>
<keyword evidence="1" id="KW-0812">Transmembrane</keyword>
<proteinExistence type="predicted"/>
<feature type="transmembrane region" description="Helical" evidence="1">
    <location>
        <begin position="179"/>
        <end position="205"/>
    </location>
</feature>
<keyword evidence="1" id="KW-1133">Transmembrane helix</keyword>
<gene>
    <name evidence="2" type="ORF">PENTCL1PPCAC_16638</name>
</gene>
<accession>A0AAV5TJM6</accession>
<dbReference type="PANTHER" id="PTHR23021:SF11">
    <property type="entry name" value="SERPENTINE RECEPTOR, CLASS T"/>
    <property type="match status" value="1"/>
</dbReference>
<name>A0AAV5TJM6_9BILA</name>
<evidence type="ECO:0000256" key="1">
    <source>
        <dbReference type="SAM" id="Phobius"/>
    </source>
</evidence>
<evidence type="ECO:0000313" key="2">
    <source>
        <dbReference type="EMBL" id="GMS94463.1"/>
    </source>
</evidence>
<feature type="transmembrane region" description="Helical" evidence="1">
    <location>
        <begin position="124"/>
        <end position="142"/>
    </location>
</feature>
<feature type="transmembrane region" description="Helical" evidence="1">
    <location>
        <begin position="226"/>
        <end position="247"/>
    </location>
</feature>